<accession>A0AAQ1GET8</accession>
<dbReference type="InterPro" id="IPR018644">
    <property type="entry name" value="DUF2071"/>
</dbReference>
<dbReference type="Pfam" id="PF09844">
    <property type="entry name" value="DUF2071"/>
    <property type="match status" value="1"/>
</dbReference>
<organism evidence="1 2">
    <name type="scientific">Paraburkholderia tropica</name>
    <dbReference type="NCBI Taxonomy" id="92647"/>
    <lineage>
        <taxon>Bacteria</taxon>
        <taxon>Pseudomonadati</taxon>
        <taxon>Pseudomonadota</taxon>
        <taxon>Betaproteobacteria</taxon>
        <taxon>Burkholderiales</taxon>
        <taxon>Burkholderiaceae</taxon>
        <taxon>Paraburkholderia</taxon>
    </lineage>
</organism>
<dbReference type="Proteomes" id="UP000183529">
    <property type="component" value="Unassembled WGS sequence"/>
</dbReference>
<gene>
    <name evidence="1" type="ORF">SAMN05216550_10636</name>
</gene>
<protein>
    <submittedName>
        <fullName evidence="1">Uncharacterized conserved protein (COG2071)</fullName>
    </submittedName>
</protein>
<dbReference type="EMBL" id="FNZM01000006">
    <property type="protein sequence ID" value="SEJ57362.1"/>
    <property type="molecule type" value="Genomic_DNA"/>
</dbReference>
<evidence type="ECO:0000313" key="2">
    <source>
        <dbReference type="Proteomes" id="UP000183529"/>
    </source>
</evidence>
<name>A0AAQ1GET8_9BURK</name>
<sequence>MFDNAFVSPWPGALGAISERLVGCPTLLRARRALFSRLPFMQLASDVRDIVYCTWAVDAARIAALVPPGVELVQRDGKTLFTILTYAHRHFGPTLAGPLRRLFPSPLQSNWRFYVEAFGGVETTAPTVLFVKNILDDPLYAIGSRLFSDALPSHLARRFAHRADDGRYVTSIESGRGSAPEFRCEAQRTPTRALTPALAPFFETWESAVEWLCLQDGALSRVEDCERLAHALIDLPIDIATAQPLETAAGAVQGAFLERIGATGEPFCFVVPRAAFRVVSERVV</sequence>
<comment type="caution">
    <text evidence="1">The sequence shown here is derived from an EMBL/GenBank/DDBJ whole genome shotgun (WGS) entry which is preliminary data.</text>
</comment>
<dbReference type="AlphaFoldDB" id="A0AAQ1GET8"/>
<evidence type="ECO:0000313" key="1">
    <source>
        <dbReference type="EMBL" id="SEJ57362.1"/>
    </source>
</evidence>
<dbReference type="RefSeq" id="WP_124263201.1">
    <property type="nucleotide sequence ID" value="NZ_CADFGN010000006.1"/>
</dbReference>
<reference evidence="1 2" key="1">
    <citation type="submission" date="2016-10" db="EMBL/GenBank/DDBJ databases">
        <authorList>
            <person name="Varghese N."/>
            <person name="Submissions S."/>
        </authorList>
    </citation>
    <scope>NUCLEOTIDE SEQUENCE [LARGE SCALE GENOMIC DNA]</scope>
    <source>
        <strain evidence="1 2">LMG 22274</strain>
    </source>
</reference>
<proteinExistence type="predicted"/>